<keyword evidence="3" id="KW-0963">Cytoplasm</keyword>
<dbReference type="PROSITE" id="PS00751">
    <property type="entry name" value="TCP1_2"/>
    <property type="match status" value="1"/>
</dbReference>
<dbReference type="Gene3D" id="3.30.260.10">
    <property type="entry name" value="TCP-1-like chaperonin intermediate domain"/>
    <property type="match status" value="1"/>
</dbReference>
<evidence type="ECO:0000256" key="6">
    <source>
        <dbReference type="ARBA" id="ARBA00023186"/>
    </source>
</evidence>
<reference evidence="8" key="1">
    <citation type="journal article" date="2017" name="Nature">
        <title>Asgard archaea illuminate the origin of eukaryotic cellular complexity.</title>
        <authorList>
            <person name="Zaremba-Niedzwiedzka K."/>
            <person name="Caceres E.F."/>
            <person name="Saw J.H."/>
            <person name="Backstrom D."/>
            <person name="Juzokaite L."/>
            <person name="Vancaester E."/>
            <person name="Seitz K.W."/>
            <person name="Anantharaman K."/>
            <person name="Starnawski P."/>
            <person name="Kjeldsen K.U."/>
            <person name="Scott M.B."/>
            <person name="Nunoura T."/>
            <person name="Banfield J.F."/>
            <person name="Schramm A."/>
            <person name="Baker B.J."/>
            <person name="Spang A."/>
            <person name="Ettema T.J.G."/>
        </authorList>
    </citation>
    <scope>NUCLEOTIDE SEQUENCE</scope>
    <source>
        <strain evidence="8">LCB_4</strain>
    </source>
</reference>
<dbReference type="GO" id="GO:0140662">
    <property type="term" value="F:ATP-dependent protein folding chaperone"/>
    <property type="evidence" value="ECO:0007669"/>
    <property type="project" value="InterPro"/>
</dbReference>
<dbReference type="SUPFAM" id="SSF54849">
    <property type="entry name" value="GroEL-intermediate domain like"/>
    <property type="match status" value="1"/>
</dbReference>
<reference evidence="8" key="2">
    <citation type="journal article" date="2022" name="Nat. Microbiol.">
        <title>A closed Candidatus Odinarchaeum chromosome exposes Asgard archaeal viruses.</title>
        <authorList>
            <person name="Tamarit D."/>
            <person name="Caceres E.F."/>
            <person name="Krupovic M."/>
            <person name="Nijland R."/>
            <person name="Eme L."/>
            <person name="Robinson N.P."/>
            <person name="Ettema T.J.G."/>
        </authorList>
    </citation>
    <scope>NUCLEOTIDE SEQUENCE</scope>
    <source>
        <strain evidence="8">LCB_4</strain>
    </source>
</reference>
<dbReference type="PANTHER" id="PTHR11353">
    <property type="entry name" value="CHAPERONIN"/>
    <property type="match status" value="1"/>
</dbReference>
<dbReference type="GO" id="GO:0016887">
    <property type="term" value="F:ATP hydrolysis activity"/>
    <property type="evidence" value="ECO:0007669"/>
    <property type="project" value="InterPro"/>
</dbReference>
<evidence type="ECO:0000256" key="5">
    <source>
        <dbReference type="ARBA" id="ARBA00022840"/>
    </source>
</evidence>
<protein>
    <submittedName>
        <fullName evidence="8">TCP-1/cpn60 chaperonin family protein</fullName>
    </submittedName>
</protein>
<gene>
    <name evidence="8" type="ORF">OdinLCB4_000305</name>
</gene>
<organism evidence="8 9">
    <name type="scientific">Odinarchaeota yellowstonii (strain LCB_4)</name>
    <dbReference type="NCBI Taxonomy" id="1841599"/>
    <lineage>
        <taxon>Archaea</taxon>
        <taxon>Promethearchaeati</taxon>
        <taxon>Candidatus Odinarchaeota</taxon>
        <taxon>Candidatus Odinarchaeia</taxon>
        <taxon>Candidatus Odinarchaeales</taxon>
        <taxon>Candidatus Odinarchaeaceae</taxon>
        <taxon>Candidatus Odinarchaeum</taxon>
    </lineage>
</organism>
<dbReference type="GO" id="GO:0051082">
    <property type="term" value="F:unfolded protein binding"/>
    <property type="evidence" value="ECO:0007669"/>
    <property type="project" value="InterPro"/>
</dbReference>
<dbReference type="GO" id="GO:0032991">
    <property type="term" value="C:protein-containing complex"/>
    <property type="evidence" value="ECO:0007669"/>
    <property type="project" value="UniProtKB-ARBA"/>
</dbReference>
<dbReference type="PROSITE" id="PS00995">
    <property type="entry name" value="TCP1_3"/>
    <property type="match status" value="1"/>
</dbReference>
<dbReference type="InterPro" id="IPR027413">
    <property type="entry name" value="GROEL-like_equatorial_sf"/>
</dbReference>
<dbReference type="Pfam" id="PF00118">
    <property type="entry name" value="Cpn60_TCP1"/>
    <property type="match status" value="1"/>
</dbReference>
<dbReference type="EMBL" id="CP091871">
    <property type="protein sequence ID" value="WEU41102.1"/>
    <property type="molecule type" value="Genomic_DNA"/>
</dbReference>
<keyword evidence="5 7" id="KW-0067">ATP-binding</keyword>
<evidence type="ECO:0000313" key="9">
    <source>
        <dbReference type="Proteomes" id="UP000186851"/>
    </source>
</evidence>
<evidence type="ECO:0000256" key="3">
    <source>
        <dbReference type="ARBA" id="ARBA00022490"/>
    </source>
</evidence>
<dbReference type="PRINTS" id="PR00304">
    <property type="entry name" value="TCOMPLEXTCP1"/>
</dbReference>
<dbReference type="GO" id="GO:0005737">
    <property type="term" value="C:cytoplasm"/>
    <property type="evidence" value="ECO:0007669"/>
    <property type="project" value="UniProtKB-SubCell"/>
</dbReference>
<keyword evidence="4 7" id="KW-0547">Nucleotide-binding</keyword>
<dbReference type="InterPro" id="IPR017998">
    <property type="entry name" value="Chaperone_TCP-1"/>
</dbReference>
<evidence type="ECO:0000313" key="8">
    <source>
        <dbReference type="EMBL" id="WEU41102.1"/>
    </source>
</evidence>
<evidence type="ECO:0000256" key="4">
    <source>
        <dbReference type="ARBA" id="ARBA00022741"/>
    </source>
</evidence>
<dbReference type="InterPro" id="IPR053374">
    <property type="entry name" value="TCP-1_chaperonin"/>
</dbReference>
<dbReference type="Gene3D" id="1.10.560.10">
    <property type="entry name" value="GroEL-like equatorial domain"/>
    <property type="match status" value="1"/>
</dbReference>
<dbReference type="GO" id="GO:0005524">
    <property type="term" value="F:ATP binding"/>
    <property type="evidence" value="ECO:0007669"/>
    <property type="project" value="UniProtKB-KW"/>
</dbReference>
<dbReference type="SUPFAM" id="SSF48592">
    <property type="entry name" value="GroEL equatorial domain-like"/>
    <property type="match status" value="1"/>
</dbReference>
<comment type="similarity">
    <text evidence="2 7">Belongs to the TCP-1 chaperonin family.</text>
</comment>
<dbReference type="InterPro" id="IPR012714">
    <property type="entry name" value="Thermosome_arc"/>
</dbReference>
<proteinExistence type="inferred from homology"/>
<name>A0AAF0D3N1_ODILC</name>
<evidence type="ECO:0000256" key="1">
    <source>
        <dbReference type="ARBA" id="ARBA00004496"/>
    </source>
</evidence>
<evidence type="ECO:0000256" key="7">
    <source>
        <dbReference type="RuleBase" id="RU004187"/>
    </source>
</evidence>
<dbReference type="InterPro" id="IPR002423">
    <property type="entry name" value="Cpn60/GroEL/TCP-1"/>
</dbReference>
<dbReference type="NCBIfam" id="NF041082">
    <property type="entry name" value="thermosome_alpha"/>
    <property type="match status" value="1"/>
</dbReference>
<comment type="subcellular location">
    <subcellularLocation>
        <location evidence="1">Cytoplasm</location>
    </subcellularLocation>
</comment>
<keyword evidence="6 7" id="KW-0143">Chaperone</keyword>
<dbReference type="InterPro" id="IPR002194">
    <property type="entry name" value="Chaperonin_TCP-1_CS"/>
</dbReference>
<dbReference type="SUPFAM" id="SSF52029">
    <property type="entry name" value="GroEL apical domain-like"/>
    <property type="match status" value="1"/>
</dbReference>
<dbReference type="FunFam" id="1.10.560.10:FF:000045">
    <property type="entry name" value="T-complex protein 1 subunit eta"/>
    <property type="match status" value="1"/>
</dbReference>
<dbReference type="AlphaFoldDB" id="A0AAF0D3N1"/>
<dbReference type="InterPro" id="IPR027410">
    <property type="entry name" value="TCP-1-like_intermed_sf"/>
</dbReference>
<dbReference type="PROSITE" id="PS00750">
    <property type="entry name" value="TCP1_1"/>
    <property type="match status" value="1"/>
</dbReference>
<dbReference type="InterPro" id="IPR054827">
    <property type="entry name" value="thermosome_alpha"/>
</dbReference>
<sequence>MGQLGGTPILILKEGTSRTRGREAQRANITAAKVIAEAVRTSLGPRGMDKMLVDSLGDVTITNDGATILKEMDVQHPAAKMMVEVAKTQDQEVGDGTTTAVVLAGELLKRAEELLDKNIHPTIIVSGYRKATEKALKTVDEIALDISPDDDQFLKNVAITAMATKVVSGAKDFLADLAVKAVKSVVEKVGDELRVDIDNVKVEKKEGGSVEDTLLINGVILDKEVVHHAMPKKVKNAKIALLDGALEVEKTEFDAKINITQVEQMQAFLEEEQNILRNMVEKIKATGANVVITQKGIDDLAQHFLAKAGILAVRRVKKSDMDKLAKATGGSIVTNVEDITAKDLGEADVVYEKKVGDEQMVFVEGCKNPKSVSVLIRGASELVVNEAERAFHDALCVVRNVILESKVLAGGGAPEVEIARALRDYAETLSGREQLAVIKFAESVESIPRTLAENAGLDPVDILVQLKAAHENGRKWAGVNILDGGVADMDKLNIWEPASVKKQAIKSASEAAQMILRIDDIIAAGKSTAPKPPSPSGAESSEEY</sequence>
<dbReference type="NCBIfam" id="NF041083">
    <property type="entry name" value="thermosome_beta"/>
    <property type="match status" value="1"/>
</dbReference>
<dbReference type="Proteomes" id="UP000186851">
    <property type="component" value="Chromosome"/>
</dbReference>
<dbReference type="CDD" id="cd03343">
    <property type="entry name" value="cpn60"/>
    <property type="match status" value="1"/>
</dbReference>
<evidence type="ECO:0000256" key="2">
    <source>
        <dbReference type="ARBA" id="ARBA00008020"/>
    </source>
</evidence>
<dbReference type="InterPro" id="IPR027409">
    <property type="entry name" value="GroEL-like_apical_dom_sf"/>
</dbReference>
<dbReference type="KEGG" id="oyw:OdinLCB4_000305"/>
<dbReference type="FunFam" id="1.10.560.10:FF:000017">
    <property type="entry name" value="T-complex protein 1 subunit eta"/>
    <property type="match status" value="1"/>
</dbReference>
<dbReference type="NCBIfam" id="TIGR02339">
    <property type="entry name" value="thermosome_arch"/>
    <property type="match status" value="1"/>
</dbReference>
<accession>A0AAF0D3N1</accession>
<dbReference type="Gene3D" id="3.50.7.10">
    <property type="entry name" value="GroEL"/>
    <property type="match status" value="1"/>
</dbReference>